<proteinExistence type="predicted"/>
<accession>A0A8E2EQF1</accession>
<dbReference type="EMBL" id="KV750837">
    <property type="protein sequence ID" value="OCL02997.1"/>
    <property type="molecule type" value="Genomic_DNA"/>
</dbReference>
<evidence type="ECO:0000256" key="1">
    <source>
        <dbReference type="SAM" id="MobiDB-lite"/>
    </source>
</evidence>
<keyword evidence="3" id="KW-1185">Reference proteome</keyword>
<name>A0A8E2EQF1_9PEZI</name>
<evidence type="ECO:0000313" key="2">
    <source>
        <dbReference type="EMBL" id="OCL02997.1"/>
    </source>
</evidence>
<organism evidence="2 3">
    <name type="scientific">Glonium stellatum</name>
    <dbReference type="NCBI Taxonomy" id="574774"/>
    <lineage>
        <taxon>Eukaryota</taxon>
        <taxon>Fungi</taxon>
        <taxon>Dikarya</taxon>
        <taxon>Ascomycota</taxon>
        <taxon>Pezizomycotina</taxon>
        <taxon>Dothideomycetes</taxon>
        <taxon>Pleosporomycetidae</taxon>
        <taxon>Gloniales</taxon>
        <taxon>Gloniaceae</taxon>
        <taxon>Glonium</taxon>
    </lineage>
</organism>
<feature type="compositionally biased region" description="Pro residues" evidence="1">
    <location>
        <begin position="92"/>
        <end position="110"/>
    </location>
</feature>
<dbReference type="AlphaFoldDB" id="A0A8E2EQF1"/>
<gene>
    <name evidence="2" type="ORF">AOQ84DRAFT_163171</name>
</gene>
<evidence type="ECO:0000313" key="3">
    <source>
        <dbReference type="Proteomes" id="UP000250140"/>
    </source>
</evidence>
<reference evidence="2 3" key="1">
    <citation type="journal article" date="2016" name="Nat. Commun.">
        <title>Ectomycorrhizal ecology is imprinted in the genome of the dominant symbiotic fungus Cenococcum geophilum.</title>
        <authorList>
            <consortium name="DOE Joint Genome Institute"/>
            <person name="Peter M."/>
            <person name="Kohler A."/>
            <person name="Ohm R.A."/>
            <person name="Kuo A."/>
            <person name="Krutzmann J."/>
            <person name="Morin E."/>
            <person name="Arend M."/>
            <person name="Barry K.W."/>
            <person name="Binder M."/>
            <person name="Choi C."/>
            <person name="Clum A."/>
            <person name="Copeland A."/>
            <person name="Grisel N."/>
            <person name="Haridas S."/>
            <person name="Kipfer T."/>
            <person name="LaButti K."/>
            <person name="Lindquist E."/>
            <person name="Lipzen A."/>
            <person name="Maire R."/>
            <person name="Meier B."/>
            <person name="Mihaltcheva S."/>
            <person name="Molinier V."/>
            <person name="Murat C."/>
            <person name="Poggeler S."/>
            <person name="Quandt C.A."/>
            <person name="Sperisen C."/>
            <person name="Tritt A."/>
            <person name="Tisserant E."/>
            <person name="Crous P.W."/>
            <person name="Henrissat B."/>
            <person name="Nehls U."/>
            <person name="Egli S."/>
            <person name="Spatafora J.W."/>
            <person name="Grigoriev I.V."/>
            <person name="Martin F.M."/>
        </authorList>
    </citation>
    <scope>NUCLEOTIDE SEQUENCE [LARGE SCALE GENOMIC DNA]</scope>
    <source>
        <strain evidence="2 3">CBS 207.34</strain>
    </source>
</reference>
<dbReference type="Proteomes" id="UP000250140">
    <property type="component" value="Unassembled WGS sequence"/>
</dbReference>
<sequence length="110" mass="12044">MSVPEGASSLAARNAGRRFPLHKNLSEKSILLETLTPSLVYLHIRPILLTDRAPAKTEVVARAVRRRRHQKVASPSPSSSSSRGLSNHHPLRPPPGALSPPPPLWPILFQ</sequence>
<feature type="region of interest" description="Disordered" evidence="1">
    <location>
        <begin position="63"/>
        <end position="110"/>
    </location>
</feature>
<protein>
    <submittedName>
        <fullName evidence="2">Uncharacterized protein</fullName>
    </submittedName>
</protein>